<comment type="similarity">
    <text evidence="3">Belongs to the bacterial ribosomal protein bS16 family.</text>
</comment>
<evidence type="ECO:0000256" key="2">
    <source>
        <dbReference type="ARBA" id="ARBA00023274"/>
    </source>
</evidence>
<feature type="compositionally biased region" description="Low complexity" evidence="4">
    <location>
        <begin position="114"/>
        <end position="128"/>
    </location>
</feature>
<keyword evidence="2 3" id="KW-0687">Ribonucleoprotein</keyword>
<keyword evidence="1 3" id="KW-0689">Ribosomal protein</keyword>
<protein>
    <recommendedName>
        <fullName evidence="3">Small ribosomal subunit protein bS16</fullName>
    </recommendedName>
</protein>
<dbReference type="AlphaFoldDB" id="A0A918S544"/>
<keyword evidence="6" id="KW-1185">Reference proteome</keyword>
<dbReference type="InterPro" id="IPR000307">
    <property type="entry name" value="Ribosomal_bS16"/>
</dbReference>
<comment type="caution">
    <text evidence="5">The sequence shown here is derived from an EMBL/GenBank/DDBJ whole genome shotgun (WGS) entry which is preliminary data.</text>
</comment>
<dbReference type="Proteomes" id="UP000646579">
    <property type="component" value="Unassembled WGS sequence"/>
</dbReference>
<dbReference type="HAMAP" id="MF_00385">
    <property type="entry name" value="Ribosomal_bS16"/>
    <property type="match status" value="1"/>
</dbReference>
<dbReference type="InterPro" id="IPR023803">
    <property type="entry name" value="Ribosomal_bS16_dom_sf"/>
</dbReference>
<evidence type="ECO:0000256" key="4">
    <source>
        <dbReference type="SAM" id="MobiDB-lite"/>
    </source>
</evidence>
<dbReference type="GO" id="GO:0015935">
    <property type="term" value="C:small ribosomal subunit"/>
    <property type="evidence" value="ECO:0007669"/>
    <property type="project" value="TreeGrafter"/>
</dbReference>
<dbReference type="NCBIfam" id="TIGR00002">
    <property type="entry name" value="S16"/>
    <property type="match status" value="1"/>
</dbReference>
<dbReference type="Gene3D" id="3.30.1320.10">
    <property type="match status" value="1"/>
</dbReference>
<reference evidence="5" key="1">
    <citation type="journal article" date="2014" name="Int. J. Syst. Evol. Microbiol.">
        <title>Complete genome sequence of Corynebacterium casei LMG S-19264T (=DSM 44701T), isolated from a smear-ripened cheese.</title>
        <authorList>
            <consortium name="US DOE Joint Genome Institute (JGI-PGF)"/>
            <person name="Walter F."/>
            <person name="Albersmeier A."/>
            <person name="Kalinowski J."/>
            <person name="Ruckert C."/>
        </authorList>
    </citation>
    <scope>NUCLEOTIDE SEQUENCE</scope>
    <source>
        <strain evidence="5">KCTC 32437</strain>
    </source>
</reference>
<dbReference type="GO" id="GO:0006412">
    <property type="term" value="P:translation"/>
    <property type="evidence" value="ECO:0007669"/>
    <property type="project" value="UniProtKB-UniRule"/>
</dbReference>
<dbReference type="GO" id="GO:0003735">
    <property type="term" value="F:structural constituent of ribosome"/>
    <property type="evidence" value="ECO:0007669"/>
    <property type="project" value="InterPro"/>
</dbReference>
<evidence type="ECO:0000313" key="5">
    <source>
        <dbReference type="EMBL" id="GHA23683.1"/>
    </source>
</evidence>
<dbReference type="GO" id="GO:0005737">
    <property type="term" value="C:cytoplasm"/>
    <property type="evidence" value="ECO:0007669"/>
    <property type="project" value="UniProtKB-ARBA"/>
</dbReference>
<evidence type="ECO:0000256" key="1">
    <source>
        <dbReference type="ARBA" id="ARBA00022980"/>
    </source>
</evidence>
<sequence length="128" mass="14316">MSLKLRLARAGNKKRPYYHIVVADARSPRDGRFIERIGAYNPLLNKDDETRVTLDTERAKHWLSVGAQPTDRVARFFDAAGLMKRDTRNNPNKGKPGQKATERAEERASRAAEIEAAQNAPAEEASAE</sequence>
<dbReference type="PANTHER" id="PTHR12919">
    <property type="entry name" value="30S RIBOSOMAL PROTEIN S16"/>
    <property type="match status" value="1"/>
</dbReference>
<reference evidence="5" key="2">
    <citation type="submission" date="2020-09" db="EMBL/GenBank/DDBJ databases">
        <authorList>
            <person name="Sun Q."/>
            <person name="Kim S."/>
        </authorList>
    </citation>
    <scope>NUCLEOTIDE SEQUENCE</scope>
    <source>
        <strain evidence="5">KCTC 32437</strain>
    </source>
</reference>
<dbReference type="RefSeq" id="WP_189425447.1">
    <property type="nucleotide sequence ID" value="NZ_BMZE01000002.1"/>
</dbReference>
<dbReference type="SUPFAM" id="SSF54565">
    <property type="entry name" value="Ribosomal protein S16"/>
    <property type="match status" value="1"/>
</dbReference>
<dbReference type="EMBL" id="BMZE01000002">
    <property type="protein sequence ID" value="GHA23683.1"/>
    <property type="molecule type" value="Genomic_DNA"/>
</dbReference>
<name>A0A918S544_9HYPH</name>
<organism evidence="5 6">
    <name type="scientific">Devosia pacifica</name>
    <dbReference type="NCBI Taxonomy" id="1335967"/>
    <lineage>
        <taxon>Bacteria</taxon>
        <taxon>Pseudomonadati</taxon>
        <taxon>Pseudomonadota</taxon>
        <taxon>Alphaproteobacteria</taxon>
        <taxon>Hyphomicrobiales</taxon>
        <taxon>Devosiaceae</taxon>
        <taxon>Devosia</taxon>
    </lineage>
</organism>
<accession>A0A918S544</accession>
<feature type="region of interest" description="Disordered" evidence="4">
    <location>
        <begin position="82"/>
        <end position="128"/>
    </location>
</feature>
<proteinExistence type="inferred from homology"/>
<dbReference type="Pfam" id="PF00886">
    <property type="entry name" value="Ribosomal_S16"/>
    <property type="match status" value="1"/>
</dbReference>
<feature type="compositionally biased region" description="Basic and acidic residues" evidence="4">
    <location>
        <begin position="100"/>
        <end position="113"/>
    </location>
</feature>
<evidence type="ECO:0000313" key="6">
    <source>
        <dbReference type="Proteomes" id="UP000646579"/>
    </source>
</evidence>
<gene>
    <name evidence="3" type="primary">rpsP</name>
    <name evidence="5" type="ORF">GCM10007989_18980</name>
</gene>
<dbReference type="PANTHER" id="PTHR12919:SF20">
    <property type="entry name" value="SMALL RIBOSOMAL SUBUNIT PROTEIN BS16M"/>
    <property type="match status" value="1"/>
</dbReference>
<evidence type="ECO:0000256" key="3">
    <source>
        <dbReference type="HAMAP-Rule" id="MF_00385"/>
    </source>
</evidence>